<protein>
    <submittedName>
        <fullName evidence="5">Artemisinic aldehyde Delta(11(13)) reductase</fullName>
    </submittedName>
</protein>
<evidence type="ECO:0000313" key="5">
    <source>
        <dbReference type="EMBL" id="KFX52384.1"/>
    </source>
</evidence>
<evidence type="ECO:0000256" key="3">
    <source>
        <dbReference type="ARBA" id="ARBA00023002"/>
    </source>
</evidence>
<gene>
    <name evidence="5" type="ORF">GQ26_0032680</name>
</gene>
<evidence type="ECO:0000256" key="2">
    <source>
        <dbReference type="ARBA" id="ARBA00005979"/>
    </source>
</evidence>
<organism evidence="5">
    <name type="scientific">Talaromyces marneffei PM1</name>
    <dbReference type="NCBI Taxonomy" id="1077442"/>
    <lineage>
        <taxon>Eukaryota</taxon>
        <taxon>Fungi</taxon>
        <taxon>Dikarya</taxon>
        <taxon>Ascomycota</taxon>
        <taxon>Pezizomycotina</taxon>
        <taxon>Eurotiomycetes</taxon>
        <taxon>Eurotiomycetidae</taxon>
        <taxon>Eurotiales</taxon>
        <taxon>Trichocomaceae</taxon>
        <taxon>Talaromyces</taxon>
        <taxon>Talaromyces sect. Talaromyces</taxon>
    </lineage>
</organism>
<dbReference type="AlphaFoldDB" id="A0A093VQU5"/>
<dbReference type="PANTHER" id="PTHR22893">
    <property type="entry name" value="NADH OXIDOREDUCTASE-RELATED"/>
    <property type="match status" value="1"/>
</dbReference>
<comment type="caution">
    <text evidence="5">The sequence shown here is derived from an EMBL/GenBank/DDBJ whole genome shotgun (WGS) entry which is preliminary data.</text>
</comment>
<dbReference type="InterPro" id="IPR001155">
    <property type="entry name" value="OxRdtase_FMN_N"/>
</dbReference>
<dbReference type="GO" id="GO:0005829">
    <property type="term" value="C:cytosol"/>
    <property type="evidence" value="ECO:0007669"/>
    <property type="project" value="UniProtKB-ARBA"/>
</dbReference>
<dbReference type="Pfam" id="PF00724">
    <property type="entry name" value="Oxidored_FMN"/>
    <property type="match status" value="1"/>
</dbReference>
<dbReference type="GO" id="GO:0003959">
    <property type="term" value="F:NADPH dehydrogenase activity"/>
    <property type="evidence" value="ECO:0007669"/>
    <property type="project" value="TreeGrafter"/>
</dbReference>
<dbReference type="FunFam" id="3.20.20.70:FF:000059">
    <property type="entry name" value="N-ethylmaleimide reductase, FMN-linked"/>
    <property type="match status" value="1"/>
</dbReference>
<evidence type="ECO:0000259" key="4">
    <source>
        <dbReference type="Pfam" id="PF00724"/>
    </source>
</evidence>
<keyword evidence="3" id="KW-0560">Oxidoreductase</keyword>
<accession>A0A093VQU5</accession>
<proteinExistence type="inferred from homology"/>
<name>A0A093VQU5_TALMA</name>
<comment type="cofactor">
    <cofactor evidence="1">
        <name>FMN</name>
        <dbReference type="ChEBI" id="CHEBI:58210"/>
    </cofactor>
</comment>
<comment type="similarity">
    <text evidence="2">Belongs to the NADH:flavin oxidoreductase/NADH oxidase family.</text>
</comment>
<dbReference type="GO" id="GO:0010181">
    <property type="term" value="F:FMN binding"/>
    <property type="evidence" value="ECO:0007669"/>
    <property type="project" value="InterPro"/>
</dbReference>
<dbReference type="EMBL" id="JPOX01000003">
    <property type="protein sequence ID" value="KFX52384.1"/>
    <property type="molecule type" value="Genomic_DNA"/>
</dbReference>
<dbReference type="Gene3D" id="3.20.20.70">
    <property type="entry name" value="Aldolase class I"/>
    <property type="match status" value="1"/>
</dbReference>
<feature type="domain" description="NADH:flavin oxidoreductase/NADH oxidase N-terminal" evidence="4">
    <location>
        <begin position="9"/>
        <end position="356"/>
    </location>
</feature>
<dbReference type="eggNOG" id="KOG0134">
    <property type="taxonomic scope" value="Eukaryota"/>
</dbReference>
<evidence type="ECO:0000256" key="1">
    <source>
        <dbReference type="ARBA" id="ARBA00001917"/>
    </source>
</evidence>
<sequence>MGSMEASSSLFQPLKLGAVTLSHRVVQAPCTRMRASKESDGVYVPNDLMVEYYAQRASQGGLMLTEATPISRIVCVSGIFTASQIAGWKKVTDAIHSKGAYIYCQLWHVGRATVPSFIEGKEVLGASEIPISGKAMDGNEYAATPPRPMTIGEIQETIAEYAVAAKRSIEAGFDGVEIHAANGYLLDQFLHDNVNNRTDDYGDSVEKRSRIVLEVIEAVSKAIGADRVGIRLSPYNYFQDTRDSNPNVHWLSLCSQIASLSEDMRPAYVHMVEPRFDEELDEAAKMSSLPVEKPSLNVFRPTLKKGGIAFLAAGNFNPKNALVKVTDDEADAVAFGRLFMANPDLPRRLKEGLPLNPYDRSTFYGANPPEKGYTDYAFYSK</sequence>
<dbReference type="SUPFAM" id="SSF51395">
    <property type="entry name" value="FMN-linked oxidoreductases"/>
    <property type="match status" value="1"/>
</dbReference>
<reference evidence="5" key="1">
    <citation type="journal article" date="2014" name="PLoS Genet.">
        <title>Signature Gene Expression Reveals Novel Clues to the Molecular Mechanisms of Dimorphic Transition in Penicillium marneffei.</title>
        <authorList>
            <person name="Yang E."/>
            <person name="Wang G."/>
            <person name="Cai J."/>
            <person name="Woo P.C."/>
            <person name="Lau S.K."/>
            <person name="Yuen K.-Y."/>
            <person name="Chow W.-N."/>
            <person name="Lin X."/>
        </authorList>
    </citation>
    <scope>NUCLEOTIDE SEQUENCE [LARGE SCALE GENOMIC DNA]</scope>
    <source>
        <strain evidence="5">PM1</strain>
    </source>
</reference>
<dbReference type="InterPro" id="IPR013785">
    <property type="entry name" value="Aldolase_TIM"/>
</dbReference>
<dbReference type="InterPro" id="IPR045247">
    <property type="entry name" value="Oye-like"/>
</dbReference>
<dbReference type="GO" id="GO:0016628">
    <property type="term" value="F:oxidoreductase activity, acting on the CH-CH group of donors, NAD or NADP as acceptor"/>
    <property type="evidence" value="ECO:0007669"/>
    <property type="project" value="UniProtKB-ARBA"/>
</dbReference>
<dbReference type="HOGENOM" id="CLU_012153_0_2_1"/>
<dbReference type="CDD" id="cd02933">
    <property type="entry name" value="OYE_like_FMN"/>
    <property type="match status" value="1"/>
</dbReference>
<dbReference type="PANTHER" id="PTHR22893:SF129">
    <property type="entry name" value="FLAVIN OXIDOREDUCTASE HXNT"/>
    <property type="match status" value="1"/>
</dbReference>